<dbReference type="OrthoDB" id="10263155at2759"/>
<keyword evidence="3" id="KW-1185">Reference proteome</keyword>
<organism evidence="2 3">
    <name type="scientific">Lepidopterella palustris CBS 459.81</name>
    <dbReference type="NCBI Taxonomy" id="1314670"/>
    <lineage>
        <taxon>Eukaryota</taxon>
        <taxon>Fungi</taxon>
        <taxon>Dikarya</taxon>
        <taxon>Ascomycota</taxon>
        <taxon>Pezizomycotina</taxon>
        <taxon>Dothideomycetes</taxon>
        <taxon>Pleosporomycetidae</taxon>
        <taxon>Mytilinidiales</taxon>
        <taxon>Argynnaceae</taxon>
        <taxon>Lepidopterella</taxon>
    </lineage>
</organism>
<feature type="domain" description="MJ1316 RNA cyclic group end recognition" evidence="1">
    <location>
        <begin position="10"/>
        <end position="79"/>
    </location>
</feature>
<protein>
    <recommendedName>
        <fullName evidence="1">MJ1316 RNA cyclic group end recognition domain-containing protein</fullName>
    </recommendedName>
</protein>
<gene>
    <name evidence="2" type="ORF">K432DRAFT_266841</name>
</gene>
<dbReference type="PANTHER" id="PTHR46729">
    <property type="entry name" value="LEUKOCYTE RECEPTOR CLUSTER MEMBER 9"/>
    <property type="match status" value="1"/>
</dbReference>
<dbReference type="AlphaFoldDB" id="A0A8E2E968"/>
<feature type="non-terminal residue" evidence="2">
    <location>
        <position position="1"/>
    </location>
</feature>
<sequence length="92" mass="11124">PEPAKPARKLRTAKDVLNRLRWDEDYDISDFVIVYKDRFEGNKEISADQWKDETTDEEFIPQHRIVRIKKQDNEIVWDRERRVDLVFFSGNS</sequence>
<dbReference type="Proteomes" id="UP000250266">
    <property type="component" value="Unassembled WGS sequence"/>
</dbReference>
<feature type="non-terminal residue" evidence="2">
    <location>
        <position position="92"/>
    </location>
</feature>
<evidence type="ECO:0000313" key="2">
    <source>
        <dbReference type="EMBL" id="OCK79776.1"/>
    </source>
</evidence>
<evidence type="ECO:0000259" key="1">
    <source>
        <dbReference type="Pfam" id="PF04457"/>
    </source>
</evidence>
<dbReference type="InterPro" id="IPR040459">
    <property type="entry name" value="MJ1316"/>
</dbReference>
<dbReference type="PANTHER" id="PTHR46729:SF1">
    <property type="entry name" value="LEUKOCYTE RECEPTOR CLUSTER MEMBER 9"/>
    <property type="match status" value="1"/>
</dbReference>
<dbReference type="InterPro" id="IPR042653">
    <property type="entry name" value="Leng9"/>
</dbReference>
<proteinExistence type="predicted"/>
<evidence type="ECO:0000313" key="3">
    <source>
        <dbReference type="Proteomes" id="UP000250266"/>
    </source>
</evidence>
<dbReference type="EMBL" id="KV744988">
    <property type="protein sequence ID" value="OCK79776.1"/>
    <property type="molecule type" value="Genomic_DNA"/>
</dbReference>
<name>A0A8E2E968_9PEZI</name>
<dbReference type="Pfam" id="PF04457">
    <property type="entry name" value="MJ1316"/>
    <property type="match status" value="1"/>
</dbReference>
<accession>A0A8E2E968</accession>
<reference evidence="2 3" key="1">
    <citation type="journal article" date="2016" name="Nat. Commun.">
        <title>Ectomycorrhizal ecology is imprinted in the genome of the dominant symbiotic fungus Cenococcum geophilum.</title>
        <authorList>
            <consortium name="DOE Joint Genome Institute"/>
            <person name="Peter M."/>
            <person name="Kohler A."/>
            <person name="Ohm R.A."/>
            <person name="Kuo A."/>
            <person name="Krutzmann J."/>
            <person name="Morin E."/>
            <person name="Arend M."/>
            <person name="Barry K.W."/>
            <person name="Binder M."/>
            <person name="Choi C."/>
            <person name="Clum A."/>
            <person name="Copeland A."/>
            <person name="Grisel N."/>
            <person name="Haridas S."/>
            <person name="Kipfer T."/>
            <person name="LaButti K."/>
            <person name="Lindquist E."/>
            <person name="Lipzen A."/>
            <person name="Maire R."/>
            <person name="Meier B."/>
            <person name="Mihaltcheva S."/>
            <person name="Molinier V."/>
            <person name="Murat C."/>
            <person name="Poggeler S."/>
            <person name="Quandt C.A."/>
            <person name="Sperisen C."/>
            <person name="Tritt A."/>
            <person name="Tisserant E."/>
            <person name="Crous P.W."/>
            <person name="Henrissat B."/>
            <person name="Nehls U."/>
            <person name="Egli S."/>
            <person name="Spatafora J.W."/>
            <person name="Grigoriev I.V."/>
            <person name="Martin F.M."/>
        </authorList>
    </citation>
    <scope>NUCLEOTIDE SEQUENCE [LARGE SCALE GENOMIC DNA]</scope>
    <source>
        <strain evidence="2 3">CBS 459.81</strain>
    </source>
</reference>